<evidence type="ECO:0000256" key="10">
    <source>
        <dbReference type="PROSITE-ProRule" id="PRU01049"/>
    </source>
</evidence>
<feature type="binding site" evidence="9">
    <location>
        <begin position="11"/>
        <end position="18"/>
    </location>
    <ligand>
        <name>GTP</name>
        <dbReference type="ChEBI" id="CHEBI:37565"/>
        <label>1</label>
    </ligand>
</feature>
<proteinExistence type="inferred from homology"/>
<evidence type="ECO:0000256" key="11">
    <source>
        <dbReference type="RuleBase" id="RU004481"/>
    </source>
</evidence>
<evidence type="ECO:0000256" key="5">
    <source>
        <dbReference type="ARBA" id="ARBA00022741"/>
    </source>
</evidence>
<dbReference type="AlphaFoldDB" id="A0AA48HVJ9"/>
<accession>A0AA48HVJ9</accession>
<evidence type="ECO:0000256" key="6">
    <source>
        <dbReference type="ARBA" id="ARBA00023134"/>
    </source>
</evidence>
<feature type="binding site" evidence="9">
    <location>
        <begin position="243"/>
        <end position="247"/>
    </location>
    <ligand>
        <name>GTP</name>
        <dbReference type="ChEBI" id="CHEBI:37565"/>
        <label>2</label>
    </ligand>
</feature>
<feature type="domain" description="EngA-type G" evidence="12">
    <location>
        <begin position="185"/>
        <end position="365"/>
    </location>
</feature>
<evidence type="ECO:0000256" key="7">
    <source>
        <dbReference type="ARBA" id="ARBA00032345"/>
    </source>
</evidence>
<dbReference type="InterPro" id="IPR015946">
    <property type="entry name" value="KH_dom-like_a/b"/>
</dbReference>
<sequence>MDSLPRIALVGRTNVGKSTLFNKLTESRKSVVFDSNGVTRDPIESLCYFNKNKILLIDCGGLDYDSSDSMSRMITEAAEKKIESCDVLLMVVDVNSGLLPDDKKIALKLKRISKPVILCANKCDNTKKNLLSYDFFSLGLGEPFPVSSLHGDGIIDLLEKIFSTCERLNLFMDCDDVSYLQEDSINISVIGKPNVGKSSFLNRIFKEDRFIVSDIAGTTRDILDLNVIEKKEDDHVTRYIFADTPGIRRRKKNAGKIEYYGVIRTHNSIESSDICICMIDATEGITSQDIKIIGLTKNYGKACILLINKWDLIENKEFEFIKLKEKIKKYLSFASYLRFVFVSVKTGQNIDKIFNVINDIYKNYSLKISTSVLNNLLGQIVIRVPTPEINRQKLKIYYFLQTGVKPPVFTFFVNKKKLFHFSYQRYIENCLRQSFEFSGVPIKFLIREKNEKIISEKLIRRKISE</sequence>
<dbReference type="PRINTS" id="PR00326">
    <property type="entry name" value="GTP1OBG"/>
</dbReference>
<dbReference type="EMBL" id="AP027924">
    <property type="protein sequence ID" value="BED92163.1"/>
    <property type="molecule type" value="Genomic_DNA"/>
</dbReference>
<evidence type="ECO:0000256" key="4">
    <source>
        <dbReference type="ARBA" id="ARBA00022737"/>
    </source>
</evidence>
<comment type="function">
    <text evidence="8 9 11">GTPase that plays an essential role in the late steps of ribosome biogenesis.</text>
</comment>
<dbReference type="KEGG" id="ips:CfP315_0756"/>
<dbReference type="SUPFAM" id="SSF52540">
    <property type="entry name" value="P-loop containing nucleoside triphosphate hydrolases"/>
    <property type="match status" value="2"/>
</dbReference>
<dbReference type="NCBIfam" id="TIGR00231">
    <property type="entry name" value="small_GTP"/>
    <property type="match status" value="2"/>
</dbReference>
<dbReference type="NCBIfam" id="TIGR03594">
    <property type="entry name" value="GTPase_EngA"/>
    <property type="match status" value="1"/>
</dbReference>
<dbReference type="InterPro" id="IPR027417">
    <property type="entry name" value="P-loop_NTPase"/>
</dbReference>
<feature type="binding site" evidence="9">
    <location>
        <begin position="308"/>
        <end position="311"/>
    </location>
    <ligand>
        <name>GTP</name>
        <dbReference type="ChEBI" id="CHEBI:37565"/>
        <label>2</label>
    </ligand>
</feature>
<dbReference type="FunFam" id="3.40.50.300:FF:000040">
    <property type="entry name" value="GTPase Der"/>
    <property type="match status" value="1"/>
</dbReference>
<dbReference type="Gene3D" id="3.30.300.20">
    <property type="match status" value="1"/>
</dbReference>
<dbReference type="Proteomes" id="UP001337580">
    <property type="component" value="Chromosome"/>
</dbReference>
<dbReference type="CDD" id="cd01894">
    <property type="entry name" value="EngA1"/>
    <property type="match status" value="1"/>
</dbReference>
<keyword evidence="5 9" id="KW-0547">Nucleotide-binding</keyword>
<dbReference type="CDD" id="cd01895">
    <property type="entry name" value="EngA2"/>
    <property type="match status" value="1"/>
</dbReference>
<dbReference type="PROSITE" id="PS51712">
    <property type="entry name" value="G_ENGA"/>
    <property type="match status" value="1"/>
</dbReference>
<dbReference type="Pfam" id="PF14714">
    <property type="entry name" value="KH_dom-like"/>
    <property type="match status" value="1"/>
</dbReference>
<comment type="caution">
    <text evidence="9">Lacks conserved residue(s) required for the propagation of feature annotation.</text>
</comment>
<feature type="binding site" evidence="9">
    <location>
        <begin position="191"/>
        <end position="198"/>
    </location>
    <ligand>
        <name>GTP</name>
        <dbReference type="ChEBI" id="CHEBI:37565"/>
        <label>2</label>
    </ligand>
</feature>
<evidence type="ECO:0000256" key="9">
    <source>
        <dbReference type="HAMAP-Rule" id="MF_00195"/>
    </source>
</evidence>
<dbReference type="PANTHER" id="PTHR43834">
    <property type="entry name" value="GTPASE DER"/>
    <property type="match status" value="1"/>
</dbReference>
<evidence type="ECO:0000259" key="12">
    <source>
        <dbReference type="PROSITE" id="PS51712"/>
    </source>
</evidence>
<organism evidence="13">
    <name type="scientific">Candidatus Improbicoccus pseudotrichonymphae</name>
    <dbReference type="NCBI Taxonomy" id="3033792"/>
    <lineage>
        <taxon>Bacteria</taxon>
        <taxon>Bacillati</taxon>
        <taxon>Bacillota</taxon>
        <taxon>Clostridia</taxon>
        <taxon>Candidatus Improbicoccus</taxon>
    </lineage>
</organism>
<dbReference type="InterPro" id="IPR032859">
    <property type="entry name" value="KH_dom-like"/>
</dbReference>
<keyword evidence="6 9" id="KW-0342">GTP-binding</keyword>
<dbReference type="Pfam" id="PF01926">
    <property type="entry name" value="MMR_HSR1"/>
    <property type="match status" value="2"/>
</dbReference>
<evidence type="ECO:0000313" key="13">
    <source>
        <dbReference type="EMBL" id="BED92163.1"/>
    </source>
</evidence>
<keyword evidence="4 11" id="KW-0677">Repeat</keyword>
<dbReference type="InterPro" id="IPR031166">
    <property type="entry name" value="G_ENGA"/>
</dbReference>
<dbReference type="InterPro" id="IPR006073">
    <property type="entry name" value="GTP-bd"/>
</dbReference>
<dbReference type="PANTHER" id="PTHR43834:SF2">
    <property type="entry name" value="GTPASE DER"/>
    <property type="match status" value="1"/>
</dbReference>
<dbReference type="HAMAP" id="MF_00195">
    <property type="entry name" value="GTPase_Der"/>
    <property type="match status" value="1"/>
</dbReference>
<dbReference type="InterPro" id="IPR005225">
    <property type="entry name" value="Small_GTP-bd"/>
</dbReference>
<dbReference type="PIRSF" id="PIRSF006485">
    <property type="entry name" value="GTP-binding_EngA"/>
    <property type="match status" value="1"/>
</dbReference>
<dbReference type="GO" id="GO:0042254">
    <property type="term" value="P:ribosome biogenesis"/>
    <property type="evidence" value="ECO:0007669"/>
    <property type="project" value="UniProtKB-KW"/>
</dbReference>
<evidence type="ECO:0000256" key="2">
    <source>
        <dbReference type="ARBA" id="ARBA00020953"/>
    </source>
</evidence>
<dbReference type="Gene3D" id="3.40.50.300">
    <property type="entry name" value="P-loop containing nucleotide triphosphate hydrolases"/>
    <property type="match status" value="2"/>
</dbReference>
<gene>
    <name evidence="9" type="primary">der</name>
    <name evidence="13" type="ORF">CfP315_0756</name>
</gene>
<evidence type="ECO:0000256" key="1">
    <source>
        <dbReference type="ARBA" id="ARBA00008279"/>
    </source>
</evidence>
<dbReference type="GO" id="GO:0005525">
    <property type="term" value="F:GTP binding"/>
    <property type="evidence" value="ECO:0007669"/>
    <property type="project" value="UniProtKB-UniRule"/>
</dbReference>
<dbReference type="FunFam" id="3.30.300.20:FF:000004">
    <property type="entry name" value="GTPase Der"/>
    <property type="match status" value="1"/>
</dbReference>
<dbReference type="InterPro" id="IPR016484">
    <property type="entry name" value="GTPase_Der"/>
</dbReference>
<comment type="similarity">
    <text evidence="1 9 10 11">Belongs to the TRAFAC class TrmE-Era-EngA-EngB-Septin-like GTPase superfamily. EngA (Der) GTPase family.</text>
</comment>
<protein>
    <recommendedName>
        <fullName evidence="2 9">GTPase Der</fullName>
    </recommendedName>
    <alternativeName>
        <fullName evidence="7 9">GTP-binding protein EngA</fullName>
    </alternativeName>
</protein>
<keyword evidence="3 9" id="KW-0690">Ribosome biogenesis</keyword>
<reference evidence="13" key="1">
    <citation type="journal article" date="2023" name="ISME J.">
        <title>Emergence of putative energy parasites within Clostridia revealed by genome analysis of a novel endosymbiotic clade.</title>
        <authorList>
            <person name="Takahashi K."/>
            <person name="Kuwahara H."/>
            <person name="Horikawa Y."/>
            <person name="Izawa K."/>
            <person name="Kato D."/>
            <person name="Inagaki T."/>
            <person name="Yuki M."/>
            <person name="Ohkuma M."/>
            <person name="Hongoh Y."/>
        </authorList>
    </citation>
    <scope>NUCLEOTIDE SEQUENCE</scope>
    <source>
        <strain evidence="13">CfP3-15</strain>
    </source>
</reference>
<evidence type="ECO:0000256" key="3">
    <source>
        <dbReference type="ARBA" id="ARBA00022517"/>
    </source>
</evidence>
<comment type="subunit">
    <text evidence="9">Associates with the 50S ribosomal subunit.</text>
</comment>
<name>A0AA48HVJ9_9FIRM</name>
<evidence type="ECO:0000256" key="8">
    <source>
        <dbReference type="ARBA" id="ARBA00053470"/>
    </source>
</evidence>
<feature type="binding site" evidence="9">
    <location>
        <begin position="121"/>
        <end position="124"/>
    </location>
    <ligand>
        <name>GTP</name>
        <dbReference type="ChEBI" id="CHEBI:37565"/>
        <label>1</label>
    </ligand>
</feature>